<dbReference type="InParanoid" id="A0A507AJR3"/>
<dbReference type="GeneID" id="41976478"/>
<dbReference type="EMBL" id="SKBQ01000063">
    <property type="protein sequence ID" value="TPX09692.1"/>
    <property type="molecule type" value="Genomic_DNA"/>
</dbReference>
<feature type="compositionally biased region" description="Acidic residues" evidence="1">
    <location>
        <begin position="338"/>
        <end position="356"/>
    </location>
</feature>
<feature type="region of interest" description="Disordered" evidence="1">
    <location>
        <begin position="333"/>
        <end position="365"/>
    </location>
</feature>
<feature type="compositionally biased region" description="Basic and acidic residues" evidence="1">
    <location>
        <begin position="1"/>
        <end position="12"/>
    </location>
</feature>
<dbReference type="AlphaFoldDB" id="A0A507AJR3"/>
<dbReference type="RefSeq" id="XP_030991403.1">
    <property type="nucleotide sequence ID" value="XM_031143952.1"/>
</dbReference>
<gene>
    <name evidence="2" type="ORF">E0L32_009031</name>
</gene>
<evidence type="ECO:0000313" key="2">
    <source>
        <dbReference type="EMBL" id="TPX09692.1"/>
    </source>
</evidence>
<comment type="caution">
    <text evidence="2">The sequence shown here is derived from an EMBL/GenBank/DDBJ whole genome shotgun (WGS) entry which is preliminary data.</text>
</comment>
<proteinExistence type="predicted"/>
<name>A0A507AJR3_9PEZI</name>
<dbReference type="OrthoDB" id="1028014at2759"/>
<dbReference type="PANTHER" id="PTHR34776:SF1">
    <property type="entry name" value="F17F16.3 PROTEIN"/>
    <property type="match status" value="1"/>
</dbReference>
<evidence type="ECO:0000256" key="1">
    <source>
        <dbReference type="SAM" id="MobiDB-lite"/>
    </source>
</evidence>
<feature type="compositionally biased region" description="Polar residues" evidence="1">
    <location>
        <begin position="97"/>
        <end position="107"/>
    </location>
</feature>
<organism evidence="2 3">
    <name type="scientific">Thyridium curvatum</name>
    <dbReference type="NCBI Taxonomy" id="1093900"/>
    <lineage>
        <taxon>Eukaryota</taxon>
        <taxon>Fungi</taxon>
        <taxon>Dikarya</taxon>
        <taxon>Ascomycota</taxon>
        <taxon>Pezizomycotina</taxon>
        <taxon>Sordariomycetes</taxon>
        <taxon>Sordariomycetidae</taxon>
        <taxon>Thyridiales</taxon>
        <taxon>Thyridiaceae</taxon>
        <taxon>Thyridium</taxon>
    </lineage>
</organism>
<feature type="region of interest" description="Disordered" evidence="1">
    <location>
        <begin position="1"/>
        <end position="117"/>
    </location>
</feature>
<feature type="compositionally biased region" description="Acidic residues" evidence="1">
    <location>
        <begin position="45"/>
        <end position="56"/>
    </location>
</feature>
<keyword evidence="3" id="KW-1185">Reference proteome</keyword>
<sequence length="389" mass="42391">MADAAQQRHETDEASPASEAAPGTKHKTEAGQLPHTAKRAKKGDDDDDGKEQETIEEALGVGKRGNNSAADEKNGREEGGQDQGGNDTREAAEEDSTVPSRNGTAEQGGSREGGSPSSNILEKGIIYFFFRGRVGIDDPKAVDDIARSYLVLRPLAQDAKLGSGPIGDAGNSRLCALPKKVLPRSGKDRFMAFVEKTHASFKELRDDFLSASDYETKTAGTRHTPAATPVGEGVYAITSTGRTSHLVYLLTLPAELGEVQKKMGIGQRASFIISTKNPDYPGPAYARLPEAPHYPEELKETFRSLRWPPTEPRHLDYVNAQFLLVGESSGLDKASEVAEGEEEEPLEEMEKLEEEDEKRMKGLGKDESEAIFADLQVRARDYPKLQTTF</sequence>
<accession>A0A507AJR3</accession>
<evidence type="ECO:0000313" key="3">
    <source>
        <dbReference type="Proteomes" id="UP000319257"/>
    </source>
</evidence>
<dbReference type="STRING" id="1093900.A0A507AJR3"/>
<feature type="compositionally biased region" description="Basic and acidic residues" evidence="1">
    <location>
        <begin position="70"/>
        <end position="79"/>
    </location>
</feature>
<protein>
    <submittedName>
        <fullName evidence="2">Uncharacterized protein</fullName>
    </submittedName>
</protein>
<dbReference type="Proteomes" id="UP000319257">
    <property type="component" value="Unassembled WGS sequence"/>
</dbReference>
<dbReference type="PANTHER" id="PTHR34776">
    <property type="entry name" value="F17F16.3 PROTEIN"/>
    <property type="match status" value="1"/>
</dbReference>
<reference evidence="2 3" key="1">
    <citation type="submission" date="2019-06" db="EMBL/GenBank/DDBJ databases">
        <title>Draft genome sequence of the filamentous fungus Phialemoniopsis curvata isolated from diesel fuel.</title>
        <authorList>
            <person name="Varaljay V.A."/>
            <person name="Lyon W.J."/>
            <person name="Crouch A.L."/>
            <person name="Drake C.E."/>
            <person name="Hollomon J.M."/>
            <person name="Nadeau L.J."/>
            <person name="Nunn H.S."/>
            <person name="Stevenson B.S."/>
            <person name="Bojanowski C.L."/>
            <person name="Crookes-Goodson W.J."/>
        </authorList>
    </citation>
    <scope>NUCLEOTIDE SEQUENCE [LARGE SCALE GENOMIC DNA]</scope>
    <source>
        <strain evidence="2 3">D216</strain>
    </source>
</reference>